<keyword evidence="2" id="KW-0479">Metal-binding</keyword>
<sequence length="135" mass="16039">MLRESKLLEFFQNNREVFFSKYIYGDPAYGIVEYLLSGYKGNDVGVLKRDFNKWMSRVRQSVEWNFKIFKTLWSFITFKILSKIRLSPVAKIVCIAMLLTNCHCCHFRGNQISQYFDLEPPTLKDYLNMLEIVEV</sequence>
<dbReference type="Pfam" id="PF13359">
    <property type="entry name" value="DDE_Tnp_4"/>
    <property type="match status" value="1"/>
</dbReference>
<dbReference type="InterPro" id="IPR027806">
    <property type="entry name" value="HARBI1_dom"/>
</dbReference>
<evidence type="ECO:0000256" key="2">
    <source>
        <dbReference type="ARBA" id="ARBA00022723"/>
    </source>
</evidence>
<evidence type="ECO:0000256" key="1">
    <source>
        <dbReference type="ARBA" id="ARBA00001968"/>
    </source>
</evidence>
<gene>
    <name evidence="4" type="ORF">H257_05355</name>
</gene>
<name>W4GQZ9_APHAT</name>
<dbReference type="EMBL" id="KI913123">
    <property type="protein sequence ID" value="ETV81766.1"/>
    <property type="molecule type" value="Genomic_DNA"/>
</dbReference>
<dbReference type="GeneID" id="20807351"/>
<comment type="cofactor">
    <cofactor evidence="1">
        <name>a divalent metal cation</name>
        <dbReference type="ChEBI" id="CHEBI:60240"/>
    </cofactor>
</comment>
<dbReference type="STRING" id="112090.W4GQZ9"/>
<feature type="domain" description="DDE Tnp4" evidence="3">
    <location>
        <begin position="1"/>
        <end position="101"/>
    </location>
</feature>
<evidence type="ECO:0000259" key="3">
    <source>
        <dbReference type="Pfam" id="PF13359"/>
    </source>
</evidence>
<protein>
    <recommendedName>
        <fullName evidence="3">DDE Tnp4 domain-containing protein</fullName>
    </recommendedName>
</protein>
<accession>W4GQZ9</accession>
<dbReference type="RefSeq" id="XP_009828503.1">
    <property type="nucleotide sequence ID" value="XM_009830201.1"/>
</dbReference>
<evidence type="ECO:0000313" key="4">
    <source>
        <dbReference type="EMBL" id="ETV81766.1"/>
    </source>
</evidence>
<proteinExistence type="predicted"/>
<reference evidence="4" key="1">
    <citation type="submission" date="2013-12" db="EMBL/GenBank/DDBJ databases">
        <title>The Genome Sequence of Aphanomyces astaci APO3.</title>
        <authorList>
            <consortium name="The Broad Institute Genomics Platform"/>
            <person name="Russ C."/>
            <person name="Tyler B."/>
            <person name="van West P."/>
            <person name="Dieguez-Uribeondo J."/>
            <person name="Young S.K."/>
            <person name="Zeng Q."/>
            <person name="Gargeya S."/>
            <person name="Fitzgerald M."/>
            <person name="Abouelleil A."/>
            <person name="Alvarado L."/>
            <person name="Chapman S.B."/>
            <person name="Gainer-Dewar J."/>
            <person name="Goldberg J."/>
            <person name="Griggs A."/>
            <person name="Gujja S."/>
            <person name="Hansen M."/>
            <person name="Howarth C."/>
            <person name="Imamovic A."/>
            <person name="Ireland A."/>
            <person name="Larimer J."/>
            <person name="McCowan C."/>
            <person name="Murphy C."/>
            <person name="Pearson M."/>
            <person name="Poon T.W."/>
            <person name="Priest M."/>
            <person name="Roberts A."/>
            <person name="Saif S."/>
            <person name="Shea T."/>
            <person name="Sykes S."/>
            <person name="Wortman J."/>
            <person name="Nusbaum C."/>
            <person name="Birren B."/>
        </authorList>
    </citation>
    <scope>NUCLEOTIDE SEQUENCE [LARGE SCALE GENOMIC DNA]</scope>
    <source>
        <strain evidence="4">APO3</strain>
    </source>
</reference>
<dbReference type="AlphaFoldDB" id="W4GQZ9"/>
<dbReference type="VEuPathDB" id="FungiDB:H257_05355"/>
<dbReference type="OrthoDB" id="127845at2759"/>
<organism evidence="4">
    <name type="scientific">Aphanomyces astaci</name>
    <name type="common">Crayfish plague agent</name>
    <dbReference type="NCBI Taxonomy" id="112090"/>
    <lineage>
        <taxon>Eukaryota</taxon>
        <taxon>Sar</taxon>
        <taxon>Stramenopiles</taxon>
        <taxon>Oomycota</taxon>
        <taxon>Saprolegniomycetes</taxon>
        <taxon>Saprolegniales</taxon>
        <taxon>Verrucalvaceae</taxon>
        <taxon>Aphanomyces</taxon>
    </lineage>
</organism>
<dbReference type="GO" id="GO:0046872">
    <property type="term" value="F:metal ion binding"/>
    <property type="evidence" value="ECO:0007669"/>
    <property type="project" value="UniProtKB-KW"/>
</dbReference>